<evidence type="ECO:0000256" key="6">
    <source>
        <dbReference type="SAM" id="MobiDB-lite"/>
    </source>
</evidence>
<feature type="compositionally biased region" description="Low complexity" evidence="6">
    <location>
        <begin position="50"/>
        <end position="74"/>
    </location>
</feature>
<dbReference type="Pfam" id="PF02176">
    <property type="entry name" value="zf-TRAF"/>
    <property type="match status" value="1"/>
</dbReference>
<comment type="caution">
    <text evidence="9">The sequence shown here is derived from an EMBL/GenBank/DDBJ whole genome shotgun (WGS) entry which is preliminary data.</text>
</comment>
<feature type="domain" description="RING-type" evidence="7">
    <location>
        <begin position="163"/>
        <end position="209"/>
    </location>
</feature>
<keyword evidence="5" id="KW-0175">Coiled coil</keyword>
<dbReference type="EMBL" id="JAUJFL010000003">
    <property type="protein sequence ID" value="KAK2606978.1"/>
    <property type="molecule type" value="Genomic_DNA"/>
</dbReference>
<evidence type="ECO:0000256" key="5">
    <source>
        <dbReference type="SAM" id="Coils"/>
    </source>
</evidence>
<keyword evidence="3 4" id="KW-0862">Zinc</keyword>
<dbReference type="InterPro" id="IPR001293">
    <property type="entry name" value="Znf_TRAF"/>
</dbReference>
<dbReference type="PANTHER" id="PTHR10131">
    <property type="entry name" value="TNF RECEPTOR ASSOCIATED FACTOR"/>
    <property type="match status" value="1"/>
</dbReference>
<accession>A0AAD9SG82</accession>
<evidence type="ECO:0000313" key="9">
    <source>
        <dbReference type="EMBL" id="KAK2606978.1"/>
    </source>
</evidence>
<dbReference type="Proteomes" id="UP001265746">
    <property type="component" value="Unassembled WGS sequence"/>
</dbReference>
<feature type="coiled-coil region" evidence="5">
    <location>
        <begin position="404"/>
        <end position="445"/>
    </location>
</feature>
<keyword evidence="1 4" id="KW-0479">Metal-binding</keyword>
<organism evidence="9 10">
    <name type="scientific">Phomopsis amygdali</name>
    <name type="common">Fusicoccum amygdali</name>
    <dbReference type="NCBI Taxonomy" id="1214568"/>
    <lineage>
        <taxon>Eukaryota</taxon>
        <taxon>Fungi</taxon>
        <taxon>Dikarya</taxon>
        <taxon>Ascomycota</taxon>
        <taxon>Pezizomycotina</taxon>
        <taxon>Sordariomycetes</taxon>
        <taxon>Sordariomycetidae</taxon>
        <taxon>Diaporthales</taxon>
        <taxon>Diaporthaceae</taxon>
        <taxon>Diaporthe</taxon>
    </lineage>
</organism>
<protein>
    <submittedName>
        <fullName evidence="9">Uncharacterized protein</fullName>
    </submittedName>
</protein>
<gene>
    <name evidence="9" type="ORF">N8I77_005694</name>
</gene>
<reference evidence="9" key="1">
    <citation type="submission" date="2023-06" db="EMBL/GenBank/DDBJ databases">
        <authorList>
            <person name="Noh H."/>
        </authorList>
    </citation>
    <scope>NUCLEOTIDE SEQUENCE</scope>
    <source>
        <strain evidence="9">DUCC20226</strain>
    </source>
</reference>
<dbReference type="PANTHER" id="PTHR10131:SF94">
    <property type="entry name" value="TNF RECEPTOR-ASSOCIATED FACTOR 4"/>
    <property type="match status" value="1"/>
</dbReference>
<evidence type="ECO:0000256" key="2">
    <source>
        <dbReference type="ARBA" id="ARBA00022771"/>
    </source>
</evidence>
<keyword evidence="2 4" id="KW-0863">Zinc-finger</keyword>
<name>A0AAD9SG82_PHOAM</name>
<dbReference type="Gene3D" id="3.30.40.10">
    <property type="entry name" value="Zinc/RING finger domain, C3HC4 (zinc finger)"/>
    <property type="match status" value="2"/>
</dbReference>
<evidence type="ECO:0000259" key="8">
    <source>
        <dbReference type="PROSITE" id="PS50145"/>
    </source>
</evidence>
<dbReference type="SMART" id="SM00184">
    <property type="entry name" value="RING"/>
    <property type="match status" value="1"/>
</dbReference>
<feature type="region of interest" description="Disordered" evidence="6">
    <location>
        <begin position="570"/>
        <end position="623"/>
    </location>
</feature>
<keyword evidence="10" id="KW-1185">Reference proteome</keyword>
<dbReference type="InterPro" id="IPR017907">
    <property type="entry name" value="Znf_RING_CS"/>
</dbReference>
<feature type="zinc finger region" description="TRAF-type" evidence="4">
    <location>
        <begin position="312"/>
        <end position="356"/>
    </location>
</feature>
<dbReference type="InterPro" id="IPR013083">
    <property type="entry name" value="Znf_RING/FYVE/PHD"/>
</dbReference>
<dbReference type="InterPro" id="IPR001841">
    <property type="entry name" value="Znf_RING"/>
</dbReference>
<evidence type="ECO:0000256" key="4">
    <source>
        <dbReference type="PROSITE-ProRule" id="PRU00207"/>
    </source>
</evidence>
<sequence>MPPPNTPNEPSGASSPTSTRPSRTHADPSRTSARSFSSDSFVRDLETILAGPSSPSGSTSGSATPSMSTTPTGADEQDSPGVRLTQLYEHSPPRRTTRVLRSPNTSGPRWTPTYLPLQASEVESGNQSPPDEAISAGSSQTSGPRIDWQGLEYVGQVDDNLLCGICKTPYHKPTTTKACGHTFCEACLYQALEEARGRSRNRAPCPLCRTEMNVGEEKGPRRFVRVVEMSAQLDRLEVHCPNDAQLCKWTGPRSNVEAHVENDCEYTLYPCADSSCRKMIIRKSRGAVCRHHEGPCAYCGETIDLSTEHHHHMNACTKYRAACEYCGKDFARDTLIAHGEACSIEVATCSYSKLGCSYSSLRKDVIEHERTCDRGAFMEFVDGLEKRFKADMTQMKTSLTTQMEQRIQREKRQLDTRLQELQDELQEERRKREELAQNLSRLESGDLRLLRYRDPLASSVTAGEAASQERRSSLPIPADTDFEQAEYMFRMFDELDTRISNISKALIDQDARHSVMLLNELMPVKEQLVEARSQLGVMGMHVRWLMDLQRSRQRQTTDVVGGLGAAAAAGAGSSGSSAANSDAQSGSGQAASGTGAGGTTTIDSSAGLSRRVSDRVSPVRPSL</sequence>
<dbReference type="PROSITE" id="PS50089">
    <property type="entry name" value="ZF_RING_2"/>
    <property type="match status" value="1"/>
</dbReference>
<dbReference type="GO" id="GO:0008270">
    <property type="term" value="F:zinc ion binding"/>
    <property type="evidence" value="ECO:0007669"/>
    <property type="project" value="UniProtKB-KW"/>
</dbReference>
<proteinExistence type="predicted"/>
<dbReference type="SUPFAM" id="SSF57850">
    <property type="entry name" value="RING/U-box"/>
    <property type="match status" value="1"/>
</dbReference>
<dbReference type="AlphaFoldDB" id="A0AAD9SG82"/>
<evidence type="ECO:0000313" key="10">
    <source>
        <dbReference type="Proteomes" id="UP001265746"/>
    </source>
</evidence>
<dbReference type="InterPro" id="IPR027370">
    <property type="entry name" value="Znf-RING_euk"/>
</dbReference>
<feature type="domain" description="TRAF-type" evidence="8">
    <location>
        <begin position="312"/>
        <end position="356"/>
    </location>
</feature>
<dbReference type="PROSITE" id="PS50145">
    <property type="entry name" value="ZF_TRAF"/>
    <property type="match status" value="1"/>
</dbReference>
<feature type="compositionally biased region" description="Low complexity" evidence="6">
    <location>
        <begin position="29"/>
        <end position="40"/>
    </location>
</feature>
<dbReference type="PROSITE" id="PS00518">
    <property type="entry name" value="ZF_RING_1"/>
    <property type="match status" value="1"/>
</dbReference>
<evidence type="ECO:0000256" key="3">
    <source>
        <dbReference type="ARBA" id="ARBA00022833"/>
    </source>
</evidence>
<dbReference type="Pfam" id="PF13445">
    <property type="entry name" value="zf-RING_UBOX"/>
    <property type="match status" value="1"/>
</dbReference>
<feature type="region of interest" description="Disordered" evidence="6">
    <location>
        <begin position="1"/>
        <end position="144"/>
    </location>
</feature>
<evidence type="ECO:0000256" key="1">
    <source>
        <dbReference type="ARBA" id="ARBA00022723"/>
    </source>
</evidence>
<dbReference type="SUPFAM" id="SSF49599">
    <property type="entry name" value="TRAF domain-like"/>
    <property type="match status" value="2"/>
</dbReference>
<evidence type="ECO:0000259" key="7">
    <source>
        <dbReference type="PROSITE" id="PS50089"/>
    </source>
</evidence>